<name>A0A8X6M542_TRICU</name>
<gene>
    <name evidence="1" type="primary">AVEN_196137_1</name>
    <name evidence="1" type="ORF">TNCT_594211</name>
</gene>
<sequence>MEFRQRHTPSSLSCSRKGWRNWRKSYLSENKWTAIRMQKDTLFSPGFEYFIAIIEADEWTINEWTKRKNWGHRSSIDLLKKPLFFCTFSVYHFTIVFEDGGPKEKIELCLVFYKRLDLVLIGFLCKRSNG</sequence>
<organism evidence="1 2">
    <name type="scientific">Trichonephila clavata</name>
    <name type="common">Joro spider</name>
    <name type="synonym">Nephila clavata</name>
    <dbReference type="NCBI Taxonomy" id="2740835"/>
    <lineage>
        <taxon>Eukaryota</taxon>
        <taxon>Metazoa</taxon>
        <taxon>Ecdysozoa</taxon>
        <taxon>Arthropoda</taxon>
        <taxon>Chelicerata</taxon>
        <taxon>Arachnida</taxon>
        <taxon>Araneae</taxon>
        <taxon>Araneomorphae</taxon>
        <taxon>Entelegynae</taxon>
        <taxon>Araneoidea</taxon>
        <taxon>Nephilidae</taxon>
        <taxon>Trichonephila</taxon>
    </lineage>
</organism>
<evidence type="ECO:0000313" key="2">
    <source>
        <dbReference type="Proteomes" id="UP000887116"/>
    </source>
</evidence>
<dbReference type="OrthoDB" id="6406776at2759"/>
<evidence type="ECO:0000313" key="1">
    <source>
        <dbReference type="EMBL" id="GFR32382.1"/>
    </source>
</evidence>
<protein>
    <submittedName>
        <fullName evidence="1">Uncharacterized protein</fullName>
    </submittedName>
</protein>
<dbReference type="Proteomes" id="UP000887116">
    <property type="component" value="Unassembled WGS sequence"/>
</dbReference>
<accession>A0A8X6M542</accession>
<dbReference type="EMBL" id="BMAO01009651">
    <property type="protein sequence ID" value="GFR32382.1"/>
    <property type="molecule type" value="Genomic_DNA"/>
</dbReference>
<keyword evidence="2" id="KW-1185">Reference proteome</keyword>
<reference evidence="1" key="1">
    <citation type="submission" date="2020-07" db="EMBL/GenBank/DDBJ databases">
        <title>Multicomponent nature underlies the extraordinary mechanical properties of spider dragline silk.</title>
        <authorList>
            <person name="Kono N."/>
            <person name="Nakamura H."/>
            <person name="Mori M."/>
            <person name="Yoshida Y."/>
            <person name="Ohtoshi R."/>
            <person name="Malay A.D."/>
            <person name="Moran D.A.P."/>
            <person name="Tomita M."/>
            <person name="Numata K."/>
            <person name="Arakawa K."/>
        </authorList>
    </citation>
    <scope>NUCLEOTIDE SEQUENCE</scope>
</reference>
<comment type="caution">
    <text evidence="1">The sequence shown here is derived from an EMBL/GenBank/DDBJ whole genome shotgun (WGS) entry which is preliminary data.</text>
</comment>
<proteinExistence type="predicted"/>
<dbReference type="AlphaFoldDB" id="A0A8X6M542"/>